<dbReference type="PANTHER" id="PTHR21299">
    <property type="entry name" value="CYTIDYLATE KINASE/PANTOATE-BETA-ALANINE LIGASE"/>
    <property type="match status" value="1"/>
</dbReference>
<evidence type="ECO:0000256" key="4">
    <source>
        <dbReference type="ARBA" id="ARBA00022655"/>
    </source>
</evidence>
<reference evidence="9 10" key="1">
    <citation type="submission" date="2019-02" db="EMBL/GenBank/DDBJ databases">
        <title>Deep-cultivation of Planctomycetes and their phenomic and genomic characterization uncovers novel biology.</title>
        <authorList>
            <person name="Wiegand S."/>
            <person name="Jogler M."/>
            <person name="Boedeker C."/>
            <person name="Pinto D."/>
            <person name="Vollmers J."/>
            <person name="Rivas-Marin E."/>
            <person name="Kohn T."/>
            <person name="Peeters S.H."/>
            <person name="Heuer A."/>
            <person name="Rast P."/>
            <person name="Oberbeckmann S."/>
            <person name="Bunk B."/>
            <person name="Jeske O."/>
            <person name="Meyerdierks A."/>
            <person name="Storesund J.E."/>
            <person name="Kallscheuer N."/>
            <person name="Luecker S."/>
            <person name="Lage O.M."/>
            <person name="Pohl T."/>
            <person name="Merkel B.J."/>
            <person name="Hornburger P."/>
            <person name="Mueller R.-W."/>
            <person name="Bruemmer F."/>
            <person name="Labrenz M."/>
            <person name="Spormann A.M."/>
            <person name="Op den Camp H."/>
            <person name="Overmann J."/>
            <person name="Amann R."/>
            <person name="Jetten M.S.M."/>
            <person name="Mascher T."/>
            <person name="Medema M.H."/>
            <person name="Devos D.P."/>
            <person name="Kaster A.-K."/>
            <person name="Ovreas L."/>
            <person name="Rohde M."/>
            <person name="Galperin M.Y."/>
            <person name="Jogler C."/>
        </authorList>
    </citation>
    <scope>NUCLEOTIDE SEQUENCE [LARGE SCALE GENOMIC DNA]</scope>
    <source>
        <strain evidence="9 10">Mal33</strain>
    </source>
</reference>
<dbReference type="GO" id="GO:0015940">
    <property type="term" value="P:pantothenate biosynthetic process"/>
    <property type="evidence" value="ECO:0007669"/>
    <property type="project" value="UniProtKB-UniRule"/>
</dbReference>
<comment type="pathway">
    <text evidence="1 8">Cofactor biosynthesis; (R)-pantothenate biosynthesis; (R)-pantothenate from (R)-pantoate and beta-alanine: step 1/1.</text>
</comment>
<evidence type="ECO:0000256" key="7">
    <source>
        <dbReference type="ARBA" id="ARBA00048258"/>
    </source>
</evidence>
<dbReference type="InterPro" id="IPR003721">
    <property type="entry name" value="Pantoate_ligase"/>
</dbReference>
<evidence type="ECO:0000256" key="1">
    <source>
        <dbReference type="ARBA" id="ARBA00004990"/>
    </source>
</evidence>
<feature type="binding site" evidence="8">
    <location>
        <position position="61"/>
    </location>
    <ligand>
        <name>beta-alanine</name>
        <dbReference type="ChEBI" id="CHEBI:57966"/>
    </ligand>
</feature>
<dbReference type="PANTHER" id="PTHR21299:SF1">
    <property type="entry name" value="PANTOATE--BETA-ALANINE LIGASE"/>
    <property type="match status" value="1"/>
</dbReference>
<feature type="binding site" evidence="8">
    <location>
        <begin position="147"/>
        <end position="150"/>
    </location>
    <ligand>
        <name>ATP</name>
        <dbReference type="ChEBI" id="CHEBI:30616"/>
    </ligand>
</feature>
<evidence type="ECO:0000313" key="10">
    <source>
        <dbReference type="Proteomes" id="UP000316770"/>
    </source>
</evidence>
<dbReference type="Gene3D" id="3.30.1300.10">
    <property type="entry name" value="Pantoate-beta-alanine ligase, C-terminal domain"/>
    <property type="match status" value="1"/>
</dbReference>
<comment type="catalytic activity">
    <reaction evidence="7 8">
        <text>(R)-pantoate + beta-alanine + ATP = (R)-pantothenate + AMP + diphosphate + H(+)</text>
        <dbReference type="Rhea" id="RHEA:10912"/>
        <dbReference type="ChEBI" id="CHEBI:15378"/>
        <dbReference type="ChEBI" id="CHEBI:15980"/>
        <dbReference type="ChEBI" id="CHEBI:29032"/>
        <dbReference type="ChEBI" id="CHEBI:30616"/>
        <dbReference type="ChEBI" id="CHEBI:33019"/>
        <dbReference type="ChEBI" id="CHEBI:57966"/>
        <dbReference type="ChEBI" id="CHEBI:456215"/>
        <dbReference type="EC" id="6.3.2.1"/>
    </reaction>
</comment>
<feature type="active site" description="Proton donor" evidence="8">
    <location>
        <position position="37"/>
    </location>
</feature>
<proteinExistence type="inferred from homology"/>
<comment type="subunit">
    <text evidence="8">Homodimer.</text>
</comment>
<accession>A0A518IUT7</accession>
<dbReference type="Proteomes" id="UP000316770">
    <property type="component" value="Chromosome"/>
</dbReference>
<dbReference type="CDD" id="cd00560">
    <property type="entry name" value="PanC"/>
    <property type="match status" value="1"/>
</dbReference>
<sequence length="283" mass="30625">MKIVKLVSEAQRWTFDQRAIGNRVGLVPTMGALHAGHISLAQRSRTTCDRTAATIFVNPTQFAPSEDLDKYPRTLDADLEKLEAAGVDLVFTPEPSEIYPAGFSTYVSPPAVGGTLEGASRPDHFRGVTTVVMKLFNIVPATHAFFGQKDYQQAAVISAMCRDLNVPIQLEICPIVREPDGLAMSSRNRYLTDDQRQRALGLSRALQAAEQQFHSGATDGPQLEQTMLDALAEAKVDTIEYAVIADAITLGPLPTIDRPAVALIAARVGATRLIDNTLLTPGN</sequence>
<dbReference type="InterPro" id="IPR014729">
    <property type="entry name" value="Rossmann-like_a/b/a_fold"/>
</dbReference>
<dbReference type="InterPro" id="IPR042176">
    <property type="entry name" value="Pantoate_ligase_C"/>
</dbReference>
<dbReference type="Pfam" id="PF02569">
    <property type="entry name" value="Pantoate_ligase"/>
    <property type="match status" value="1"/>
</dbReference>
<evidence type="ECO:0000256" key="8">
    <source>
        <dbReference type="HAMAP-Rule" id="MF_00158"/>
    </source>
</evidence>
<feature type="binding site" evidence="8">
    <location>
        <begin position="184"/>
        <end position="187"/>
    </location>
    <ligand>
        <name>ATP</name>
        <dbReference type="ChEBI" id="CHEBI:30616"/>
    </ligand>
</feature>
<dbReference type="GO" id="GO:0005524">
    <property type="term" value="F:ATP binding"/>
    <property type="evidence" value="ECO:0007669"/>
    <property type="project" value="UniProtKB-KW"/>
</dbReference>
<keyword evidence="4 8" id="KW-0566">Pantothenate biosynthesis</keyword>
<dbReference type="GO" id="GO:0005829">
    <property type="term" value="C:cytosol"/>
    <property type="evidence" value="ECO:0007669"/>
    <property type="project" value="TreeGrafter"/>
</dbReference>
<gene>
    <name evidence="8 9" type="primary">panC</name>
    <name evidence="9" type="ORF">Mal33_28480</name>
</gene>
<comment type="similarity">
    <text evidence="2 8">Belongs to the pantothenate synthetase family.</text>
</comment>
<dbReference type="FunFam" id="3.40.50.620:FF:000013">
    <property type="entry name" value="Pantothenate synthetase"/>
    <property type="match status" value="1"/>
</dbReference>
<evidence type="ECO:0000256" key="5">
    <source>
        <dbReference type="ARBA" id="ARBA00022741"/>
    </source>
</evidence>
<keyword evidence="8" id="KW-0963">Cytoplasm</keyword>
<feature type="binding site" evidence="8">
    <location>
        <position position="153"/>
    </location>
    <ligand>
        <name>(R)-pantoate</name>
        <dbReference type="ChEBI" id="CHEBI:15980"/>
    </ligand>
</feature>
<dbReference type="SUPFAM" id="SSF52374">
    <property type="entry name" value="Nucleotidylyl transferase"/>
    <property type="match status" value="1"/>
</dbReference>
<keyword evidence="6 8" id="KW-0067">ATP-binding</keyword>
<evidence type="ECO:0000313" key="9">
    <source>
        <dbReference type="EMBL" id="QDV56847.1"/>
    </source>
</evidence>
<dbReference type="RefSeq" id="WP_145285734.1">
    <property type="nucleotide sequence ID" value="NZ_CP036318.1"/>
</dbReference>
<evidence type="ECO:0000256" key="6">
    <source>
        <dbReference type="ARBA" id="ARBA00022840"/>
    </source>
</evidence>
<dbReference type="AlphaFoldDB" id="A0A518IUT7"/>
<dbReference type="UniPathway" id="UPA00028">
    <property type="reaction ID" value="UER00005"/>
</dbReference>
<comment type="subcellular location">
    <subcellularLocation>
        <location evidence="8">Cytoplasm</location>
    </subcellularLocation>
</comment>
<dbReference type="NCBIfam" id="TIGR00018">
    <property type="entry name" value="panC"/>
    <property type="match status" value="1"/>
</dbReference>
<feature type="binding site" evidence="8">
    <location>
        <position position="176"/>
    </location>
    <ligand>
        <name>ATP</name>
        <dbReference type="ChEBI" id="CHEBI:30616"/>
    </ligand>
</feature>
<dbReference type="GO" id="GO:0004592">
    <property type="term" value="F:pantoate-beta-alanine ligase activity"/>
    <property type="evidence" value="ECO:0007669"/>
    <property type="project" value="UniProtKB-UniRule"/>
</dbReference>
<dbReference type="HAMAP" id="MF_00158">
    <property type="entry name" value="PanC"/>
    <property type="match status" value="1"/>
</dbReference>
<dbReference type="EC" id="6.3.2.1" evidence="8"/>
<keyword evidence="3 8" id="KW-0436">Ligase</keyword>
<organism evidence="9 10">
    <name type="scientific">Rosistilla oblonga</name>
    <dbReference type="NCBI Taxonomy" id="2527990"/>
    <lineage>
        <taxon>Bacteria</taxon>
        <taxon>Pseudomonadati</taxon>
        <taxon>Planctomycetota</taxon>
        <taxon>Planctomycetia</taxon>
        <taxon>Pirellulales</taxon>
        <taxon>Pirellulaceae</taxon>
        <taxon>Rosistilla</taxon>
    </lineage>
</organism>
<feature type="binding site" evidence="8">
    <location>
        <begin position="30"/>
        <end position="37"/>
    </location>
    <ligand>
        <name>ATP</name>
        <dbReference type="ChEBI" id="CHEBI:30616"/>
    </ligand>
</feature>
<dbReference type="EMBL" id="CP036318">
    <property type="protein sequence ID" value="QDV56847.1"/>
    <property type="molecule type" value="Genomic_DNA"/>
</dbReference>
<name>A0A518IUT7_9BACT</name>
<comment type="function">
    <text evidence="8">Catalyzes the condensation of pantoate with beta-alanine in an ATP-dependent reaction via a pantoyl-adenylate intermediate.</text>
</comment>
<keyword evidence="10" id="KW-1185">Reference proteome</keyword>
<evidence type="ECO:0000256" key="2">
    <source>
        <dbReference type="ARBA" id="ARBA00009256"/>
    </source>
</evidence>
<protein>
    <recommendedName>
        <fullName evidence="8">Pantothenate synthetase</fullName>
        <shortName evidence="8">PS</shortName>
        <ecNumber evidence="8">6.3.2.1</ecNumber>
    </recommendedName>
    <alternativeName>
        <fullName evidence="8">Pantoate--beta-alanine ligase</fullName>
    </alternativeName>
    <alternativeName>
        <fullName evidence="8">Pantoate-activating enzyme</fullName>
    </alternativeName>
</protein>
<evidence type="ECO:0000256" key="3">
    <source>
        <dbReference type="ARBA" id="ARBA00022598"/>
    </source>
</evidence>
<feature type="binding site" evidence="8">
    <location>
        <position position="61"/>
    </location>
    <ligand>
        <name>(R)-pantoate</name>
        <dbReference type="ChEBI" id="CHEBI:15980"/>
    </ligand>
</feature>
<dbReference type="Gene3D" id="3.40.50.620">
    <property type="entry name" value="HUPs"/>
    <property type="match status" value="1"/>
</dbReference>
<keyword evidence="5 8" id="KW-0547">Nucleotide-binding</keyword>
<comment type="miscellaneous">
    <text evidence="8">The reaction proceeds by a bi uni uni bi ping pong mechanism.</text>
</comment>